<dbReference type="GO" id="GO:0030288">
    <property type="term" value="C:outer membrane-bounded periplasmic space"/>
    <property type="evidence" value="ECO:0007669"/>
    <property type="project" value="TreeGrafter"/>
</dbReference>
<dbReference type="InterPro" id="IPR001264">
    <property type="entry name" value="Glyco_trans_51"/>
</dbReference>
<dbReference type="EMBL" id="AP008231">
    <property type="protein sequence ID" value="BAD79729.1"/>
    <property type="molecule type" value="Genomic_DNA"/>
</dbReference>
<dbReference type="GO" id="GO:0008360">
    <property type="term" value="P:regulation of cell shape"/>
    <property type="evidence" value="ECO:0007669"/>
    <property type="project" value="UniProtKB-KW"/>
</dbReference>
<dbReference type="Pfam" id="PF00905">
    <property type="entry name" value="Transpeptidase"/>
    <property type="match status" value="1"/>
</dbReference>
<evidence type="ECO:0000256" key="1">
    <source>
        <dbReference type="ARBA" id="ARBA00007090"/>
    </source>
</evidence>
<keyword evidence="14" id="KW-0812">Transmembrane</keyword>
<dbReference type="RefSeq" id="WP_011243849.1">
    <property type="nucleotide sequence ID" value="NC_006576.1"/>
</dbReference>
<keyword evidence="8" id="KW-0133">Cell shape</keyword>
<dbReference type="KEGG" id="syc:syc1539_c"/>
<dbReference type="NCBIfam" id="TIGR02074">
    <property type="entry name" value="PBP_1a_fam"/>
    <property type="match status" value="1"/>
</dbReference>
<evidence type="ECO:0000256" key="6">
    <source>
        <dbReference type="ARBA" id="ARBA00022679"/>
    </source>
</evidence>
<evidence type="ECO:0000259" key="16">
    <source>
        <dbReference type="Pfam" id="PF00912"/>
    </source>
</evidence>
<dbReference type="GO" id="GO:0008658">
    <property type="term" value="F:penicillin binding"/>
    <property type="evidence" value="ECO:0007669"/>
    <property type="project" value="InterPro"/>
</dbReference>
<dbReference type="FunFam" id="1.10.3810.10:FF:000001">
    <property type="entry name" value="Penicillin-binding protein 1A"/>
    <property type="match status" value="1"/>
</dbReference>
<dbReference type="Gene3D" id="1.10.3810.10">
    <property type="entry name" value="Biosynthetic peptidoglycan transglycosylase-like"/>
    <property type="match status" value="1"/>
</dbReference>
<dbReference type="GO" id="GO:0006508">
    <property type="term" value="P:proteolysis"/>
    <property type="evidence" value="ECO:0007669"/>
    <property type="project" value="UniProtKB-KW"/>
</dbReference>
<dbReference type="InterPro" id="IPR050396">
    <property type="entry name" value="Glycosyltr_51/Transpeptidase"/>
</dbReference>
<keyword evidence="10" id="KW-0511">Multifunctional enzyme</keyword>
<keyword evidence="3" id="KW-0121">Carboxypeptidase</keyword>
<evidence type="ECO:0000256" key="8">
    <source>
        <dbReference type="ARBA" id="ARBA00022960"/>
    </source>
</evidence>
<evidence type="ECO:0000256" key="13">
    <source>
        <dbReference type="ARBA" id="ARBA00049902"/>
    </source>
</evidence>
<accession>A0A0H3K3V2</accession>
<keyword evidence="7" id="KW-0378">Hydrolase</keyword>
<dbReference type="FunFam" id="3.40.710.10:FF:000028">
    <property type="entry name" value="Penicillin-binding protein 1A"/>
    <property type="match status" value="1"/>
</dbReference>
<dbReference type="GO" id="GO:0008955">
    <property type="term" value="F:peptidoglycan glycosyltransferase activity"/>
    <property type="evidence" value="ECO:0007669"/>
    <property type="project" value="UniProtKB-EC"/>
</dbReference>
<dbReference type="eggNOG" id="COG0744">
    <property type="taxonomic scope" value="Bacteria"/>
</dbReference>
<evidence type="ECO:0000313" key="18">
    <source>
        <dbReference type="Proteomes" id="UP000001175"/>
    </source>
</evidence>
<feature type="domain" description="Penicillin-binding protein transpeptidase" evidence="15">
    <location>
        <begin position="341"/>
        <end position="611"/>
    </location>
</feature>
<keyword evidence="6" id="KW-0808">Transferase</keyword>
<dbReference type="SUPFAM" id="SSF53955">
    <property type="entry name" value="Lysozyme-like"/>
    <property type="match status" value="1"/>
</dbReference>
<comment type="similarity">
    <text evidence="1">In the C-terminal section; belongs to the transpeptidase family.</text>
</comment>
<proteinExistence type="inferred from homology"/>
<keyword evidence="5" id="KW-0328">Glycosyltransferase</keyword>
<keyword evidence="9" id="KW-0573">Peptidoglycan synthesis</keyword>
<keyword evidence="14" id="KW-1133">Transmembrane helix</keyword>
<evidence type="ECO:0000256" key="11">
    <source>
        <dbReference type="ARBA" id="ARBA00023316"/>
    </source>
</evidence>
<gene>
    <name evidence="17" type="ordered locus">syc1539_c</name>
</gene>
<evidence type="ECO:0000256" key="14">
    <source>
        <dbReference type="SAM" id="Phobius"/>
    </source>
</evidence>
<dbReference type="AlphaFoldDB" id="A0A0H3K3V2"/>
<dbReference type="GeneID" id="72431465"/>
<keyword evidence="4" id="KW-0645">Protease</keyword>
<evidence type="ECO:0000256" key="5">
    <source>
        <dbReference type="ARBA" id="ARBA00022676"/>
    </source>
</evidence>
<dbReference type="Gene3D" id="3.40.710.10">
    <property type="entry name" value="DD-peptidase/beta-lactamase superfamily"/>
    <property type="match status" value="1"/>
</dbReference>
<evidence type="ECO:0000256" key="4">
    <source>
        <dbReference type="ARBA" id="ARBA00022670"/>
    </source>
</evidence>
<evidence type="ECO:0000259" key="15">
    <source>
        <dbReference type="Pfam" id="PF00905"/>
    </source>
</evidence>
<comment type="catalytic activity">
    <reaction evidence="12">
        <text>Preferential cleavage: (Ac)2-L-Lys-D-Ala-|-D-Ala. Also transpeptidation of peptidyl-alanyl moieties that are N-acyl substituents of D-alanine.</text>
        <dbReference type="EC" id="3.4.16.4"/>
    </reaction>
</comment>
<dbReference type="GO" id="GO:0009252">
    <property type="term" value="P:peptidoglycan biosynthetic process"/>
    <property type="evidence" value="ECO:0007669"/>
    <property type="project" value="UniProtKB-KW"/>
</dbReference>
<dbReference type="PANTHER" id="PTHR32282:SF33">
    <property type="entry name" value="PEPTIDOGLYCAN GLYCOSYLTRANSFERASE"/>
    <property type="match status" value="1"/>
</dbReference>
<evidence type="ECO:0000256" key="10">
    <source>
        <dbReference type="ARBA" id="ARBA00023268"/>
    </source>
</evidence>
<dbReference type="GO" id="GO:0009002">
    <property type="term" value="F:serine-type D-Ala-D-Ala carboxypeptidase activity"/>
    <property type="evidence" value="ECO:0007669"/>
    <property type="project" value="UniProtKB-EC"/>
</dbReference>
<keyword evidence="11" id="KW-0961">Cell wall biogenesis/degradation</keyword>
<feature type="domain" description="Glycosyl transferase family 51" evidence="16">
    <location>
        <begin position="66"/>
        <end position="249"/>
    </location>
</feature>
<sequence length="625" mass="68696">MSSLTTPQLPRPRSRRKWPLRLVYGSSAIAIGAVLGLALSFRNLPDVRLLRRYVPSQTTYIYDINGELIAALHDEANRETVPLNQISPKLQQSVLAIEDSNFYDHPGINPIGIGRAIVANFSSGGVVEGGSTLTMQLVKNLFLTPDRNFGRKLSEAVLALRLEQVISKDRILELYLNQVYWGRNLYGVEMASRSYFNKSAANLDWAEASFLAGLIAAPEFYTPFDERDRLSPQRLERAKERQRLVLQRLVEIGQLSPSAASAAAAEPLKFGEISSFRPSSAPYVSDAVIQELAQQFGRSAVVQGGLRVQTTIDLRMQRLAEKVIQENYQRNRRAGLRADEMALVAIDPRTHFIKAMVGGVDYRTSQYNRVTQARRQPGSAFKPFVFYAALATGKYRPNSSIADTPVTYQLGAETYSPQNYDRSFAGNMSLTSALAQSRNIPAVRLGQTVGLDRVIEICRRIGISSPMQPVVSLPLGAIGVTPLELTNAYATLASGGWYAPPTLILQVRDSQGRRLLDHTPRPQPELQSKAVAQLNQMMQAVVTSGTGRAAQFNRPVAGKTGTTSDERDIWFVGYTPDLAASVWLGNDDNSKIGGGATGGAIAAPIWREFMQQALAQQPVESFPKP</sequence>
<dbReference type="SUPFAM" id="SSF56601">
    <property type="entry name" value="beta-lactamase/transpeptidase-like"/>
    <property type="match status" value="1"/>
</dbReference>
<dbReference type="Proteomes" id="UP000001175">
    <property type="component" value="Chromosome"/>
</dbReference>
<protein>
    <submittedName>
        <fullName evidence="17">Penicillin-binding protein</fullName>
    </submittedName>
</protein>
<evidence type="ECO:0000256" key="2">
    <source>
        <dbReference type="ARBA" id="ARBA00007739"/>
    </source>
</evidence>
<dbReference type="InterPro" id="IPR036950">
    <property type="entry name" value="PBP_transglycosylase"/>
</dbReference>
<name>A0A0H3K3V2_SYNP6</name>
<dbReference type="InterPro" id="IPR023346">
    <property type="entry name" value="Lysozyme-like_dom_sf"/>
</dbReference>
<evidence type="ECO:0000256" key="7">
    <source>
        <dbReference type="ARBA" id="ARBA00022801"/>
    </source>
</evidence>
<comment type="catalytic activity">
    <reaction evidence="13">
        <text>[GlcNAc-(1-&gt;4)-Mur2Ac(oyl-L-Ala-gamma-D-Glu-L-Lys-D-Ala-D-Ala)](n)-di-trans,octa-cis-undecaprenyl diphosphate + beta-D-GlcNAc-(1-&gt;4)-Mur2Ac(oyl-L-Ala-gamma-D-Glu-L-Lys-D-Ala-D-Ala)-di-trans,octa-cis-undecaprenyl diphosphate = [GlcNAc-(1-&gt;4)-Mur2Ac(oyl-L-Ala-gamma-D-Glu-L-Lys-D-Ala-D-Ala)](n+1)-di-trans,octa-cis-undecaprenyl diphosphate + di-trans,octa-cis-undecaprenyl diphosphate + H(+)</text>
        <dbReference type="Rhea" id="RHEA:23708"/>
        <dbReference type="Rhea" id="RHEA-COMP:9602"/>
        <dbReference type="Rhea" id="RHEA-COMP:9603"/>
        <dbReference type="ChEBI" id="CHEBI:15378"/>
        <dbReference type="ChEBI" id="CHEBI:58405"/>
        <dbReference type="ChEBI" id="CHEBI:60033"/>
        <dbReference type="ChEBI" id="CHEBI:78435"/>
        <dbReference type="EC" id="2.4.99.28"/>
    </reaction>
</comment>
<dbReference type="InterPro" id="IPR012338">
    <property type="entry name" value="Beta-lactam/transpept-like"/>
</dbReference>
<dbReference type="Pfam" id="PF00912">
    <property type="entry name" value="Transgly"/>
    <property type="match status" value="1"/>
</dbReference>
<evidence type="ECO:0000313" key="17">
    <source>
        <dbReference type="EMBL" id="BAD79729.1"/>
    </source>
</evidence>
<reference evidence="17 18" key="1">
    <citation type="journal article" date="2007" name="Photosyn. Res.">
        <title>Complete nucleotide sequence of the freshwater unicellular cyanobacterium Synechococcus elongatus PCC 6301 chromosome: gene content and organization.</title>
        <authorList>
            <person name="Sugita C."/>
            <person name="Ogata K."/>
            <person name="Shikata M."/>
            <person name="Jikuya H."/>
            <person name="Takano J."/>
            <person name="Furumichi M."/>
            <person name="Kanehisa M."/>
            <person name="Omata T."/>
            <person name="Sugiura M."/>
            <person name="Sugita M."/>
        </authorList>
    </citation>
    <scope>NUCLEOTIDE SEQUENCE [LARGE SCALE GENOMIC DNA]</scope>
    <source>
        <strain evidence="18">ATCC 27144 / PCC 6301 / SAUG 1402/1</strain>
    </source>
</reference>
<feature type="transmembrane region" description="Helical" evidence="14">
    <location>
        <begin position="21"/>
        <end position="41"/>
    </location>
</feature>
<keyword evidence="14" id="KW-0472">Membrane</keyword>
<dbReference type="GO" id="GO:0071555">
    <property type="term" value="P:cell wall organization"/>
    <property type="evidence" value="ECO:0007669"/>
    <property type="project" value="UniProtKB-KW"/>
</dbReference>
<comment type="similarity">
    <text evidence="2">In the N-terminal section; belongs to the glycosyltransferase 51 family.</text>
</comment>
<dbReference type="InterPro" id="IPR001460">
    <property type="entry name" value="PCN-bd_Tpept"/>
</dbReference>
<dbReference type="PANTHER" id="PTHR32282">
    <property type="entry name" value="BINDING PROTEIN TRANSPEPTIDASE, PUTATIVE-RELATED"/>
    <property type="match status" value="1"/>
</dbReference>
<organism evidence="17 18">
    <name type="scientific">Synechococcus sp. (strain ATCC 27144 / PCC 6301 / SAUG 1402/1)</name>
    <name type="common">Anacystis nidulans</name>
    <dbReference type="NCBI Taxonomy" id="269084"/>
    <lineage>
        <taxon>Bacteria</taxon>
        <taxon>Bacillati</taxon>
        <taxon>Cyanobacteriota</taxon>
        <taxon>Cyanophyceae</taxon>
        <taxon>Synechococcales</taxon>
        <taxon>Synechococcaceae</taxon>
        <taxon>Synechococcus</taxon>
    </lineage>
</organism>
<evidence type="ECO:0000256" key="9">
    <source>
        <dbReference type="ARBA" id="ARBA00022984"/>
    </source>
</evidence>
<evidence type="ECO:0000256" key="12">
    <source>
        <dbReference type="ARBA" id="ARBA00034000"/>
    </source>
</evidence>
<evidence type="ECO:0000256" key="3">
    <source>
        <dbReference type="ARBA" id="ARBA00022645"/>
    </source>
</evidence>